<dbReference type="Proteomes" id="UP000233387">
    <property type="component" value="Unassembled WGS sequence"/>
</dbReference>
<dbReference type="InterPro" id="IPR051199">
    <property type="entry name" value="LPS_LOS_Heptosyltrfase"/>
</dbReference>
<organism evidence="3 4">
    <name type="scientific">Raineya orbicola</name>
    <dbReference type="NCBI Taxonomy" id="2016530"/>
    <lineage>
        <taxon>Bacteria</taxon>
        <taxon>Pseudomonadati</taxon>
        <taxon>Bacteroidota</taxon>
        <taxon>Cytophagia</taxon>
        <taxon>Cytophagales</taxon>
        <taxon>Raineyaceae</taxon>
        <taxon>Raineya</taxon>
    </lineage>
</organism>
<accession>A0A2N3I4Q5</accession>
<keyword evidence="2 3" id="KW-0808">Transferase</keyword>
<dbReference type="OrthoDB" id="9768048at2"/>
<dbReference type="PANTHER" id="PTHR30160">
    <property type="entry name" value="TETRAACYLDISACCHARIDE 4'-KINASE-RELATED"/>
    <property type="match status" value="1"/>
</dbReference>
<keyword evidence="4" id="KW-1185">Reference proteome</keyword>
<name>A0A2N3I4Q5_9BACT</name>
<dbReference type="EMBL" id="NKXO01000060">
    <property type="protein sequence ID" value="PKQ65310.1"/>
    <property type="molecule type" value="Genomic_DNA"/>
</dbReference>
<dbReference type="Pfam" id="PF01075">
    <property type="entry name" value="Glyco_transf_9"/>
    <property type="match status" value="1"/>
</dbReference>
<dbReference type="InterPro" id="IPR002201">
    <property type="entry name" value="Glyco_trans_9"/>
</dbReference>
<evidence type="ECO:0000313" key="4">
    <source>
        <dbReference type="Proteomes" id="UP000233387"/>
    </source>
</evidence>
<dbReference type="CDD" id="cd03789">
    <property type="entry name" value="GT9_LPS_heptosyltransferase"/>
    <property type="match status" value="1"/>
</dbReference>
<dbReference type="Gene3D" id="3.40.50.2000">
    <property type="entry name" value="Glycogen Phosphorylase B"/>
    <property type="match status" value="2"/>
</dbReference>
<dbReference type="GO" id="GO:0005829">
    <property type="term" value="C:cytosol"/>
    <property type="evidence" value="ECO:0007669"/>
    <property type="project" value="TreeGrafter"/>
</dbReference>
<dbReference type="SUPFAM" id="SSF53756">
    <property type="entry name" value="UDP-Glycosyltransferase/glycogen phosphorylase"/>
    <property type="match status" value="1"/>
</dbReference>
<comment type="caution">
    <text evidence="3">The sequence shown here is derived from an EMBL/GenBank/DDBJ whole genome shotgun (WGS) entry which is preliminary data.</text>
</comment>
<evidence type="ECO:0000256" key="2">
    <source>
        <dbReference type="ARBA" id="ARBA00022679"/>
    </source>
</evidence>
<evidence type="ECO:0000256" key="1">
    <source>
        <dbReference type="ARBA" id="ARBA00022676"/>
    </source>
</evidence>
<sequence length="332" mass="38159">MNKNYRKILVIQTAFIGDVILATAVLEKLHSYYPNAEIYILVKKGFETLFTGHPFLKATWTWEKGKHKYKNLWQTLQKIRAEHFDVVINLHRFASSGFLMAFSGAKEKYCFRKNPFWWLASKSFPHKFRKNFHEIERNHQLIAHLTDEKPALPRLYPIATDYQAIEPYLTSNYICIAPASVWATKQFPAHKWVEFIKMLFPSEINIYLLGAKQDSKLCEQIITESHYPFIQNLAGKLSLLQSAALMKTAKMNYVNDSAPLHLASAVNAPVCAIFCSTIPDFGFFPISEKSYIVETSQKLRCRPCGLHGYKACPQEHFACAETIAVEKLVEIL</sequence>
<dbReference type="AlphaFoldDB" id="A0A2N3I4Q5"/>
<reference evidence="3 4" key="1">
    <citation type="submission" date="2017-06" db="EMBL/GenBank/DDBJ databases">
        <title>Raineya orbicola gen. nov., sp. nov. a slightly thermophilic bacterium of the phylum Bacteroidetes and the description of Raineyaceae fam. nov.</title>
        <authorList>
            <person name="Albuquerque L."/>
            <person name="Polonia A.R.M."/>
            <person name="Barroso C."/>
            <person name="Froufe H.J.C."/>
            <person name="Lage O."/>
            <person name="Lobo-Da-Cunha A."/>
            <person name="Egas C."/>
            <person name="Da Costa M.S."/>
        </authorList>
    </citation>
    <scope>NUCLEOTIDE SEQUENCE [LARGE SCALE GENOMIC DNA]</scope>
    <source>
        <strain evidence="3 4">SPSPC-11</strain>
    </source>
</reference>
<evidence type="ECO:0000313" key="3">
    <source>
        <dbReference type="EMBL" id="PKQ65310.1"/>
    </source>
</evidence>
<dbReference type="GO" id="GO:0008713">
    <property type="term" value="F:ADP-heptose-lipopolysaccharide heptosyltransferase activity"/>
    <property type="evidence" value="ECO:0007669"/>
    <property type="project" value="TreeGrafter"/>
</dbReference>
<protein>
    <submittedName>
        <fullName evidence="3">ADP-heptose:LPS heptosyltransferase</fullName>
    </submittedName>
</protein>
<dbReference type="PANTHER" id="PTHR30160:SF1">
    <property type="entry name" value="LIPOPOLYSACCHARIDE 1,2-N-ACETYLGLUCOSAMINETRANSFERASE-RELATED"/>
    <property type="match status" value="1"/>
</dbReference>
<gene>
    <name evidence="3" type="ORF">Rain11_2555</name>
</gene>
<keyword evidence="1" id="KW-0328">Glycosyltransferase</keyword>
<dbReference type="RefSeq" id="WP_101359812.1">
    <property type="nucleotide sequence ID" value="NZ_NKXO01000060.1"/>
</dbReference>
<proteinExistence type="predicted"/>
<dbReference type="GO" id="GO:0009244">
    <property type="term" value="P:lipopolysaccharide core region biosynthetic process"/>
    <property type="evidence" value="ECO:0007669"/>
    <property type="project" value="TreeGrafter"/>
</dbReference>